<evidence type="ECO:0000256" key="13">
    <source>
        <dbReference type="SAM" id="Phobius"/>
    </source>
</evidence>
<evidence type="ECO:0000256" key="3">
    <source>
        <dbReference type="ARBA" id="ARBA00022679"/>
    </source>
</evidence>
<keyword evidence="7" id="KW-0418">Kinase</keyword>
<dbReference type="SMART" id="SM00220">
    <property type="entry name" value="S_TKc"/>
    <property type="match status" value="1"/>
</dbReference>
<dbReference type="InterPro" id="IPR045874">
    <property type="entry name" value="LRK10/LRL21-25-like"/>
</dbReference>
<dbReference type="Gene3D" id="2.60.120.430">
    <property type="entry name" value="Galactose-binding lectin"/>
    <property type="match status" value="2"/>
</dbReference>
<proteinExistence type="predicted"/>
<evidence type="ECO:0000256" key="4">
    <source>
        <dbReference type="ARBA" id="ARBA00022692"/>
    </source>
</evidence>
<dbReference type="InterPro" id="IPR001245">
    <property type="entry name" value="Ser-Thr/Tyr_kinase_cat_dom"/>
</dbReference>
<dbReference type="SUPFAM" id="SSF56112">
    <property type="entry name" value="Protein kinase-like (PK-like)"/>
    <property type="match status" value="1"/>
</dbReference>
<accession>A0ABM1QR60</accession>
<reference evidence="16" key="2">
    <citation type="submission" date="2025-08" db="UniProtKB">
        <authorList>
            <consortium name="RefSeq"/>
        </authorList>
    </citation>
    <scope>IDENTIFICATION</scope>
    <source>
        <tissue evidence="16">Leaf</tissue>
    </source>
</reference>
<keyword evidence="9 13" id="KW-1133">Transmembrane helix</keyword>
<evidence type="ECO:0000256" key="9">
    <source>
        <dbReference type="ARBA" id="ARBA00022989"/>
    </source>
</evidence>
<name>A0ABM1QR60_CAMSA</name>
<evidence type="ECO:0000313" key="16">
    <source>
        <dbReference type="RefSeq" id="XP_019089248.1"/>
    </source>
</evidence>
<organism evidence="15 16">
    <name type="scientific">Camelina sativa</name>
    <name type="common">False flax</name>
    <name type="synonym">Myagrum sativum</name>
    <dbReference type="NCBI Taxonomy" id="90675"/>
    <lineage>
        <taxon>Eukaryota</taxon>
        <taxon>Viridiplantae</taxon>
        <taxon>Streptophyta</taxon>
        <taxon>Embryophyta</taxon>
        <taxon>Tracheophyta</taxon>
        <taxon>Spermatophyta</taxon>
        <taxon>Magnoliopsida</taxon>
        <taxon>eudicotyledons</taxon>
        <taxon>Gunneridae</taxon>
        <taxon>Pentapetalae</taxon>
        <taxon>rosids</taxon>
        <taxon>malvids</taxon>
        <taxon>Brassicales</taxon>
        <taxon>Brassicaceae</taxon>
        <taxon>Camelineae</taxon>
        <taxon>Camelina</taxon>
    </lineage>
</organism>
<sequence length="835" mass="93177">KPQLYTLISYLLSSSPSITFKNNSDDLLRFVCFYILAAVSGRGEEATAPYKPDDVILINCGEPSVTIDTGGRTWMPEEQKKILPLNSDNTSFTSDASDKESRIPQVPYMNARIFQSDFTYSFPLSPGWKFIRLHFYPGQYGYGPDFDAVSSFFSVSVNSFTLLTNFSADLTVKASEGEPTLIKEFIVPVHQGLNLTFRPAKKSLAFVNGIEIVSMPDRFYSKGGFDNMVSEVGSNVGFEIENSTALETVYRLNVGGQMVGEVGDSGMFRRWLSDDDAFIGGGIIVTYIADVVINYTVKTPAYVAPAYVYATSRIMGNARSPELNLNFNMTWLFTVDAGFNYLVRLHFCETLPEITQRNQLVFSIFIEHQIAKHEIDVIQLSGGSRIPMYLDFSVYVGSESGPRPDVRLDLYPFKDYGASYYDVILNGVEILKLNNSDGNLAGPNPNPPLSSNLTPNRLKPQHMKGTSHVLVVIFIAVGSAVGLVTFIVVLMLSMRQRKRKNRKEKSVVMFKKLLNMYTYAELKKITKSFSYILGKGGFGTVYGGNLCNGRKVAVKVLKDLKGNGEDFINEVASMSQTSHVNIVSLLGFCYEGSKRAIVYEFLENGSLDQFIIRNKSLARDVRTLYRIALGIARGLEYLHYGCKTRIVHFDIKPQNILIDGNLCPKVSDFGLAKLCEKRESIVSLINARGTIGYIAPEVFSRMYGRVSHKSDVYSYGMLVLDMIGARNKEIVETIDPDASSTYFPDWIYKDLEDGEQTWVFGDEITKEEKETAKKMIVVGLWCIQPCPSDRPPMNKVVEMMEGSLDALEIPPKPSMHMSAEVIPESSSLSDGEETV</sequence>
<keyword evidence="2" id="KW-0723">Serine/threonine-protein kinase</keyword>
<gene>
    <name evidence="16" type="primary">LOC104734026</name>
</gene>
<evidence type="ECO:0000256" key="11">
    <source>
        <dbReference type="ARBA" id="ARBA00023180"/>
    </source>
</evidence>
<evidence type="ECO:0000256" key="8">
    <source>
        <dbReference type="ARBA" id="ARBA00022840"/>
    </source>
</evidence>
<keyword evidence="4 13" id="KW-0812">Transmembrane</keyword>
<evidence type="ECO:0000256" key="5">
    <source>
        <dbReference type="ARBA" id="ARBA00022729"/>
    </source>
</evidence>
<keyword evidence="10 13" id="KW-0472">Membrane</keyword>
<feature type="transmembrane region" description="Helical" evidence="13">
    <location>
        <begin position="469"/>
        <end position="493"/>
    </location>
</feature>
<evidence type="ECO:0000256" key="7">
    <source>
        <dbReference type="ARBA" id="ARBA00022777"/>
    </source>
</evidence>
<protein>
    <submittedName>
        <fullName evidence="16">Probable receptor-like protein kinase At5g39030</fullName>
    </submittedName>
</protein>
<dbReference type="Proteomes" id="UP000694864">
    <property type="component" value="Chromosome 12"/>
</dbReference>
<evidence type="ECO:0000256" key="10">
    <source>
        <dbReference type="ARBA" id="ARBA00023136"/>
    </source>
</evidence>
<evidence type="ECO:0000256" key="6">
    <source>
        <dbReference type="ARBA" id="ARBA00022741"/>
    </source>
</evidence>
<dbReference type="Gene3D" id="1.10.510.10">
    <property type="entry name" value="Transferase(Phosphotransferase) domain 1"/>
    <property type="match status" value="1"/>
</dbReference>
<dbReference type="PROSITE" id="PS50011">
    <property type="entry name" value="PROTEIN_KINASE_DOM"/>
    <property type="match status" value="1"/>
</dbReference>
<dbReference type="Gene3D" id="3.30.200.20">
    <property type="entry name" value="Phosphorylase Kinase, domain 1"/>
    <property type="match status" value="1"/>
</dbReference>
<dbReference type="PROSITE" id="PS00108">
    <property type="entry name" value="PROTEIN_KINASE_ST"/>
    <property type="match status" value="1"/>
</dbReference>
<dbReference type="PANTHER" id="PTHR27009">
    <property type="entry name" value="RUST RESISTANCE KINASE LR10-RELATED"/>
    <property type="match status" value="1"/>
</dbReference>
<keyword evidence="11" id="KW-0325">Glycoprotein</keyword>
<reference evidence="15" key="1">
    <citation type="journal article" date="2014" name="Nat. Commun.">
        <title>The emerging biofuel crop Camelina sativa retains a highly undifferentiated hexaploid genome structure.</title>
        <authorList>
            <person name="Kagale S."/>
            <person name="Koh C."/>
            <person name="Nixon J."/>
            <person name="Bollina V."/>
            <person name="Clarke W.E."/>
            <person name="Tuteja R."/>
            <person name="Spillane C."/>
            <person name="Robinson S.J."/>
            <person name="Links M.G."/>
            <person name="Clarke C."/>
            <person name="Higgins E.E."/>
            <person name="Huebert T."/>
            <person name="Sharpe A.G."/>
            <person name="Parkin I.A."/>
        </authorList>
    </citation>
    <scope>NUCLEOTIDE SEQUENCE [LARGE SCALE GENOMIC DNA]</scope>
    <source>
        <strain evidence="15">cv. DH55</strain>
    </source>
</reference>
<feature type="non-terminal residue" evidence="16">
    <location>
        <position position="1"/>
    </location>
</feature>
<dbReference type="Pfam" id="PF07714">
    <property type="entry name" value="PK_Tyr_Ser-Thr"/>
    <property type="match status" value="1"/>
</dbReference>
<comment type="subcellular location">
    <subcellularLocation>
        <location evidence="1">Membrane</location>
        <topology evidence="1">Single-pass type I membrane protein</topology>
    </subcellularLocation>
</comment>
<keyword evidence="5" id="KW-0732">Signal</keyword>
<feature type="binding site" evidence="12">
    <location>
        <position position="555"/>
    </location>
    <ligand>
        <name>ATP</name>
        <dbReference type="ChEBI" id="CHEBI:30616"/>
    </ligand>
</feature>
<keyword evidence="6 12" id="KW-0547">Nucleotide-binding</keyword>
<feature type="domain" description="Protein kinase" evidence="14">
    <location>
        <begin position="527"/>
        <end position="804"/>
    </location>
</feature>
<evidence type="ECO:0000313" key="15">
    <source>
        <dbReference type="Proteomes" id="UP000694864"/>
    </source>
</evidence>
<evidence type="ECO:0000259" key="14">
    <source>
        <dbReference type="PROSITE" id="PS50011"/>
    </source>
</evidence>
<dbReference type="InterPro" id="IPR011009">
    <property type="entry name" value="Kinase-like_dom_sf"/>
</dbReference>
<dbReference type="GeneID" id="104734026"/>
<evidence type="ECO:0000256" key="1">
    <source>
        <dbReference type="ARBA" id="ARBA00004479"/>
    </source>
</evidence>
<dbReference type="Pfam" id="PF12819">
    <property type="entry name" value="Malectin_like"/>
    <property type="match status" value="1"/>
</dbReference>
<dbReference type="InterPro" id="IPR008271">
    <property type="entry name" value="Ser/Thr_kinase_AS"/>
</dbReference>
<evidence type="ECO:0000256" key="2">
    <source>
        <dbReference type="ARBA" id="ARBA00022527"/>
    </source>
</evidence>
<dbReference type="PROSITE" id="PS00107">
    <property type="entry name" value="PROTEIN_KINASE_ATP"/>
    <property type="match status" value="1"/>
</dbReference>
<evidence type="ECO:0000256" key="12">
    <source>
        <dbReference type="PROSITE-ProRule" id="PRU10141"/>
    </source>
</evidence>
<keyword evidence="3" id="KW-0808">Transferase</keyword>
<dbReference type="InterPro" id="IPR017441">
    <property type="entry name" value="Protein_kinase_ATP_BS"/>
</dbReference>
<keyword evidence="8 12" id="KW-0067">ATP-binding</keyword>
<keyword evidence="15" id="KW-1185">Reference proteome</keyword>
<dbReference type="InterPro" id="IPR000719">
    <property type="entry name" value="Prot_kinase_dom"/>
</dbReference>
<dbReference type="InterPro" id="IPR024788">
    <property type="entry name" value="Malectin-like_Carb-bd_dom"/>
</dbReference>
<dbReference type="RefSeq" id="XP_019089248.1">
    <property type="nucleotide sequence ID" value="XM_019233703.1"/>
</dbReference>